<comment type="caution">
    <text evidence="1">The sequence shown here is derived from an EMBL/GenBank/DDBJ whole genome shotgun (WGS) entry which is preliminary data.</text>
</comment>
<organism evidence="1 2">
    <name type="scientific">Actinomadura napierensis</name>
    <dbReference type="NCBI Taxonomy" id="267854"/>
    <lineage>
        <taxon>Bacteria</taxon>
        <taxon>Bacillati</taxon>
        <taxon>Actinomycetota</taxon>
        <taxon>Actinomycetes</taxon>
        <taxon>Streptosporangiales</taxon>
        <taxon>Thermomonosporaceae</taxon>
        <taxon>Actinomadura</taxon>
    </lineage>
</organism>
<evidence type="ECO:0000313" key="2">
    <source>
        <dbReference type="Proteomes" id="UP001501020"/>
    </source>
</evidence>
<dbReference type="Proteomes" id="UP001501020">
    <property type="component" value="Unassembled WGS sequence"/>
</dbReference>
<protein>
    <submittedName>
        <fullName evidence="1">Uncharacterized protein</fullName>
    </submittedName>
</protein>
<evidence type="ECO:0000313" key="1">
    <source>
        <dbReference type="EMBL" id="GAA2130706.1"/>
    </source>
</evidence>
<keyword evidence="2" id="KW-1185">Reference proteome</keyword>
<gene>
    <name evidence="1" type="ORF">GCM10009727_22800</name>
</gene>
<dbReference type="EMBL" id="BAAAMR010000015">
    <property type="protein sequence ID" value="GAA2130706.1"/>
    <property type="molecule type" value="Genomic_DNA"/>
</dbReference>
<accession>A0ABP5KCY8</accession>
<sequence length="67" mass="7132">MRVAIDRVAAAMVAVAPTLEAKSQVSPSYLVEFMLCPVFPRIGSRGGVICSIRTDQPTVVGHPHPSN</sequence>
<proteinExistence type="predicted"/>
<reference evidence="2" key="1">
    <citation type="journal article" date="2019" name="Int. J. Syst. Evol. Microbiol.">
        <title>The Global Catalogue of Microorganisms (GCM) 10K type strain sequencing project: providing services to taxonomists for standard genome sequencing and annotation.</title>
        <authorList>
            <consortium name="The Broad Institute Genomics Platform"/>
            <consortium name="The Broad Institute Genome Sequencing Center for Infectious Disease"/>
            <person name="Wu L."/>
            <person name="Ma J."/>
        </authorList>
    </citation>
    <scope>NUCLEOTIDE SEQUENCE [LARGE SCALE GENOMIC DNA]</scope>
    <source>
        <strain evidence="2">JCM 13850</strain>
    </source>
</reference>
<name>A0ABP5KCY8_9ACTN</name>